<dbReference type="SUPFAM" id="SSF46894">
    <property type="entry name" value="C-terminal effector domain of the bipartite response regulators"/>
    <property type="match status" value="1"/>
</dbReference>
<evidence type="ECO:0000313" key="4">
    <source>
        <dbReference type="EMBL" id="CAB4579873.1"/>
    </source>
</evidence>
<sequence length="250" mass="28633">MKDMEIIHDFVNFLKTKSLGYQEICQYLVTVSLREYNFFGAIFTEIQKNGTVRIVASYGVDKKDVAAWQDIPIDVKTPVNDCLKENRVVWVNPVKNEFLDYQLLNNLPQDNRVQTLISIPIKASTNIIGSLSLLSLSKISIDHTLELLITTLCNLSALSSELDLKNYSNKHSLEFQAIPVNTELFKKLSERQLKIFTMITEKKTNNEIAHQLGYSASTIKQETMNIYEILGIRGREDTYLLKSQLEDHLN</sequence>
<dbReference type="EMBL" id="CAEZTU010000038">
    <property type="protein sequence ID" value="CAB4579873.1"/>
    <property type="molecule type" value="Genomic_DNA"/>
</dbReference>
<organism evidence="4">
    <name type="scientific">freshwater metagenome</name>
    <dbReference type="NCBI Taxonomy" id="449393"/>
    <lineage>
        <taxon>unclassified sequences</taxon>
        <taxon>metagenomes</taxon>
        <taxon>ecological metagenomes</taxon>
    </lineage>
</organism>
<dbReference type="SUPFAM" id="SSF55781">
    <property type="entry name" value="GAF domain-like"/>
    <property type="match status" value="1"/>
</dbReference>
<dbReference type="SMART" id="SM00421">
    <property type="entry name" value="HTH_LUXR"/>
    <property type="match status" value="1"/>
</dbReference>
<dbReference type="GO" id="GO:0003677">
    <property type="term" value="F:DNA binding"/>
    <property type="evidence" value="ECO:0007669"/>
    <property type="project" value="InterPro"/>
</dbReference>
<feature type="domain" description="HTH luxR-type" evidence="3">
    <location>
        <begin position="185"/>
        <end position="242"/>
    </location>
</feature>
<dbReference type="Gene3D" id="3.30.450.40">
    <property type="match status" value="1"/>
</dbReference>
<dbReference type="Gene3D" id="1.10.10.10">
    <property type="entry name" value="Winged helix-like DNA-binding domain superfamily/Winged helix DNA-binding domain"/>
    <property type="match status" value="1"/>
</dbReference>
<dbReference type="AlphaFoldDB" id="A0A6J6EYN4"/>
<proteinExistence type="predicted"/>
<dbReference type="InterPro" id="IPR016032">
    <property type="entry name" value="Sig_transdc_resp-reg_C-effctor"/>
</dbReference>
<keyword evidence="1" id="KW-0805">Transcription regulation</keyword>
<reference evidence="4" key="1">
    <citation type="submission" date="2020-05" db="EMBL/GenBank/DDBJ databases">
        <authorList>
            <person name="Chiriac C."/>
            <person name="Salcher M."/>
            <person name="Ghai R."/>
            <person name="Kavagutti S V."/>
        </authorList>
    </citation>
    <scope>NUCLEOTIDE SEQUENCE</scope>
</reference>
<dbReference type="GO" id="GO:0006355">
    <property type="term" value="P:regulation of DNA-templated transcription"/>
    <property type="evidence" value="ECO:0007669"/>
    <property type="project" value="InterPro"/>
</dbReference>
<dbReference type="Pfam" id="PF00196">
    <property type="entry name" value="GerE"/>
    <property type="match status" value="1"/>
</dbReference>
<name>A0A6J6EYN4_9ZZZZ</name>
<gene>
    <name evidence="4" type="ORF">UFOPK1740_00837</name>
</gene>
<dbReference type="InterPro" id="IPR000792">
    <property type="entry name" value="Tscrpt_reg_LuxR_C"/>
</dbReference>
<dbReference type="InterPro" id="IPR029016">
    <property type="entry name" value="GAF-like_dom_sf"/>
</dbReference>
<evidence type="ECO:0000259" key="3">
    <source>
        <dbReference type="SMART" id="SM00421"/>
    </source>
</evidence>
<dbReference type="InterPro" id="IPR036388">
    <property type="entry name" value="WH-like_DNA-bd_sf"/>
</dbReference>
<keyword evidence="2" id="KW-0804">Transcription</keyword>
<accession>A0A6J6EYN4</accession>
<evidence type="ECO:0000256" key="1">
    <source>
        <dbReference type="ARBA" id="ARBA00023015"/>
    </source>
</evidence>
<protein>
    <submittedName>
        <fullName evidence="4">Unannotated protein</fullName>
    </submittedName>
</protein>
<evidence type="ECO:0000256" key="2">
    <source>
        <dbReference type="ARBA" id="ARBA00023163"/>
    </source>
</evidence>